<evidence type="ECO:0000313" key="2">
    <source>
        <dbReference type="Proteomes" id="UP000279236"/>
    </source>
</evidence>
<evidence type="ECO:0000313" key="1">
    <source>
        <dbReference type="EMBL" id="RSH87596.1"/>
    </source>
</evidence>
<sequence length="87" mass="9655">MSLNMGAHPTPNPPKPTKISRLKTFLDQLDPHPWDFDFDEPGFQPRPFFARRATFSGPPSLPNPVPEAIECKGVAKTNDKVTEPTSP</sequence>
<dbReference type="AlphaFoldDB" id="A0A427Y918"/>
<dbReference type="GeneID" id="39584651"/>
<comment type="caution">
    <text evidence="1">The sequence shown here is derived from an EMBL/GenBank/DDBJ whole genome shotgun (WGS) entry which is preliminary data.</text>
</comment>
<dbReference type="EMBL" id="RSCE01000001">
    <property type="protein sequence ID" value="RSH87596.1"/>
    <property type="molecule type" value="Genomic_DNA"/>
</dbReference>
<dbReference type="RefSeq" id="XP_028479804.1">
    <property type="nucleotide sequence ID" value="XM_028615947.1"/>
</dbReference>
<name>A0A427Y918_9TREE</name>
<protein>
    <submittedName>
        <fullName evidence="1">Uncharacterized protein</fullName>
    </submittedName>
</protein>
<proteinExistence type="predicted"/>
<keyword evidence="2" id="KW-1185">Reference proteome</keyword>
<organism evidence="1 2">
    <name type="scientific">Apiotrichum porosum</name>
    <dbReference type="NCBI Taxonomy" id="105984"/>
    <lineage>
        <taxon>Eukaryota</taxon>
        <taxon>Fungi</taxon>
        <taxon>Dikarya</taxon>
        <taxon>Basidiomycota</taxon>
        <taxon>Agaricomycotina</taxon>
        <taxon>Tremellomycetes</taxon>
        <taxon>Trichosporonales</taxon>
        <taxon>Trichosporonaceae</taxon>
        <taxon>Apiotrichum</taxon>
    </lineage>
</organism>
<gene>
    <name evidence="1" type="ORF">EHS24_000108</name>
</gene>
<dbReference type="Proteomes" id="UP000279236">
    <property type="component" value="Unassembled WGS sequence"/>
</dbReference>
<reference evidence="1 2" key="1">
    <citation type="submission" date="2018-11" db="EMBL/GenBank/DDBJ databases">
        <title>Genome sequence of Apiotrichum porosum DSM 27194.</title>
        <authorList>
            <person name="Aliyu H."/>
            <person name="Gorte O."/>
            <person name="Ochsenreither K."/>
        </authorList>
    </citation>
    <scope>NUCLEOTIDE SEQUENCE [LARGE SCALE GENOMIC DNA]</scope>
    <source>
        <strain evidence="1 2">DSM 27194</strain>
    </source>
</reference>
<accession>A0A427Y918</accession>